<keyword evidence="3" id="KW-1185">Reference proteome</keyword>
<comment type="caution">
    <text evidence="2">The sequence shown here is derived from an EMBL/GenBank/DDBJ whole genome shotgun (WGS) entry which is preliminary data.</text>
</comment>
<dbReference type="RefSeq" id="WP_272458254.1">
    <property type="nucleotide sequence ID" value="NZ_JAGTJJ010000002.1"/>
</dbReference>
<organism evidence="2 3">
    <name type="scientific">Polyangium jinanense</name>
    <dbReference type="NCBI Taxonomy" id="2829994"/>
    <lineage>
        <taxon>Bacteria</taxon>
        <taxon>Pseudomonadati</taxon>
        <taxon>Myxococcota</taxon>
        <taxon>Polyangia</taxon>
        <taxon>Polyangiales</taxon>
        <taxon>Polyangiaceae</taxon>
        <taxon>Polyangium</taxon>
    </lineage>
</organism>
<evidence type="ECO:0000313" key="2">
    <source>
        <dbReference type="EMBL" id="MDC3980017.1"/>
    </source>
</evidence>
<proteinExistence type="predicted"/>
<reference evidence="2 3" key="1">
    <citation type="submission" date="2021-04" db="EMBL/GenBank/DDBJ databases">
        <title>Genome analysis of Polyangium sp.</title>
        <authorList>
            <person name="Li Y."/>
            <person name="Wang J."/>
        </authorList>
    </citation>
    <scope>NUCLEOTIDE SEQUENCE [LARGE SCALE GENOMIC DNA]</scope>
    <source>
        <strain evidence="2 3">SDU14</strain>
    </source>
</reference>
<protein>
    <submittedName>
        <fullName evidence="2">Uncharacterized protein</fullName>
    </submittedName>
</protein>
<accession>A0A9X4ARD3</accession>
<dbReference type="AlphaFoldDB" id="A0A9X4ARD3"/>
<gene>
    <name evidence="2" type="ORF">KEG57_05870</name>
</gene>
<sequence length="279" mass="30188">MSKPSTDFVRWSEVVRSMNVDAEALPQSPVPLHVLFGEAVDVARFFEKYYKTQVGEGGVVLRRGLDSVAGRGKGKGARRIGPKTGKEILSIQRAAQEAQTRYLLTVDSAKPDEDPLERGLFLLGEIKAALTYHFDDGVTDAADAQLARVSAAHEADPRSADAVAAALADHAALAATYEKELDGFGGFSAAYIGEAKKVAAALREKPARVATSEATRDAILLRNQLVALLLERIAIVRAAARFVFRDRPEIVREATSEYARKRRAEARRTKESPAETAGG</sequence>
<evidence type="ECO:0000256" key="1">
    <source>
        <dbReference type="SAM" id="MobiDB-lite"/>
    </source>
</evidence>
<dbReference type="Proteomes" id="UP001151081">
    <property type="component" value="Unassembled WGS sequence"/>
</dbReference>
<feature type="region of interest" description="Disordered" evidence="1">
    <location>
        <begin position="255"/>
        <end position="279"/>
    </location>
</feature>
<evidence type="ECO:0000313" key="3">
    <source>
        <dbReference type="Proteomes" id="UP001151081"/>
    </source>
</evidence>
<dbReference type="EMBL" id="JAGTJJ010000002">
    <property type="protein sequence ID" value="MDC3980017.1"/>
    <property type="molecule type" value="Genomic_DNA"/>
</dbReference>
<name>A0A9X4ARD3_9BACT</name>